<dbReference type="Gene3D" id="2.40.160.160">
    <property type="entry name" value="Inverse autotransporter, beta-domain"/>
    <property type="match status" value="1"/>
</dbReference>
<evidence type="ECO:0000259" key="2">
    <source>
        <dbReference type="Pfam" id="PF11924"/>
    </source>
</evidence>
<name>A0A4P6V1Z9_9HYPH</name>
<protein>
    <recommendedName>
        <fullName evidence="2">Inverse autotransporter beta-domain domain-containing protein</fullName>
    </recommendedName>
</protein>
<organism evidence="3 4">
    <name type="scientific">Roseitalea porphyridii</name>
    <dbReference type="NCBI Taxonomy" id="1852022"/>
    <lineage>
        <taxon>Bacteria</taxon>
        <taxon>Pseudomonadati</taxon>
        <taxon>Pseudomonadota</taxon>
        <taxon>Alphaproteobacteria</taxon>
        <taxon>Hyphomicrobiales</taxon>
        <taxon>Ahrensiaceae</taxon>
        <taxon>Roseitalea</taxon>
    </lineage>
</organism>
<dbReference type="InterPro" id="IPR038177">
    <property type="entry name" value="IAT_beta_sf"/>
</dbReference>
<gene>
    <name evidence="3" type="ORF">E0E05_12795</name>
</gene>
<feature type="compositionally biased region" description="Basic and acidic residues" evidence="1">
    <location>
        <begin position="13"/>
        <end position="24"/>
    </location>
</feature>
<evidence type="ECO:0000256" key="1">
    <source>
        <dbReference type="SAM" id="MobiDB-lite"/>
    </source>
</evidence>
<reference evidence="3 4" key="1">
    <citation type="journal article" date="2017" name="Int. J. Syst. Evol. Microbiol.">
        <title>Roseitalea porphyridii gen. nov., sp. nov., isolated from a red alga, and reclassification of Hoeflea suaedae Chung et al. 2013 as Pseudohoeflea suaedae gen. nov., comb. nov.</title>
        <authorList>
            <person name="Hyeon J.W."/>
            <person name="Jeong S.E."/>
            <person name="Baek K."/>
            <person name="Jeon C.O."/>
        </authorList>
    </citation>
    <scope>NUCLEOTIDE SEQUENCE [LARGE SCALE GENOMIC DNA]</scope>
    <source>
        <strain evidence="3 4">MA7-20</strain>
    </source>
</reference>
<dbReference type="InterPro" id="IPR006626">
    <property type="entry name" value="PbH1"/>
</dbReference>
<sequence>MRSDGCGQAADARPLDHHVRRPADPRIRATLPRLTTTASLTAIAFATGTISGRANDAITGILPISADDDPHLAAPGSTVTMVAVGADDTHDYLLDLGGSGPDTIDRRIAAAFGDGDEATRLPPPPAERPVRQDTAPGADATPAQDGAPRQSTYALQSQARIVSAFSPDRGPLAIEPKWGPFIDFIARPGSPYSSGTIDVFAPLFQADDWLLYINAGGTLSTLPSQQGSIGGGYRQIVPDFLFGQDTILGVYGFVDFLNTKNNNSFVQGTIGAELLTENFEFRINGYLPGSRTYDVGGVSAGAVALQGTNVILSGTQRREQALPGFDVDVGLRFELDPDTAFRVGGGYYRFERGASKVEGGRLRAEVAFDDPFGFDGATLAVGGELTHDNQYGTQGNATIRFRMPLGSNRTYGDEGGASDGIDGLMVRPVNRFQNIVAPEFDVPVENAGPLTDAATGQTLQVYHVAQTAQGTGDCSSAQNACTFTVAQGLAGAGDTFLAVDIAGDIADVFALTADRQRVVGAGDAGTVSVPLTDALNSVLTLGGLGGRPTVAGVNFGATDSPYLAGIATNGAAGIGGNGFTGTATIMDVRTTGGGLALQNSAATVNVSGSRFDGGAGFGVSLTNLGGAFTMTGSTVTGSGGSVRIEGGNGAISHDGAITQTGAASAVDIRNRTGGAVTFGGPVTANTGAATAINLQNNAGTIAFGGNLDIDTTTGTGIHLNGNTGPVNFGAMTQIDVAGAGTGVDFQGTTGGAVGFADLDIALSGANVTAFDLAGAMINANVTATDFDVSSTTNVGTTGIDLSGTTGPGTIRLGDMNVAGQSASIAGVDVGVRFSAASNATFVFGDGESPTDRGSTISGTTAIANGSAATNGSYDFDDVAFTGTLDFTAAGGGDLVFVAATATGDGSGSDVDNRANVITADAIVAANTTFVLINDGAAIDDVDGFTLSNDQTMASFGNGRTFASAGLIIPASFSGVPGGGAAITDPTGNGAAVLTNTGAGDTLTALGAVTTQDFIIENAAGGDGLAGTGAIGITSTGLTIRNITAGQGIDLDNVTGTVTLDDTTVATTVSNGVDIANSTVSFTGDLDIDTTTGTGLNVTGGSTVGVAAAGMQTIDSTAGVALDMAIATIGAGGVNLDTVSGTGGTRAINLTGVTTSAGNGINIGRANALNNTVQGIAIDDVTGAGGVTIVAADIDNPTGRGIAITGTNTGATFSIGTGTSGGLTGLSIDGGTIGVFLNQNGGNINVGTGTGFVRIGETTAPTVAGVDNDVSNAGEALNVGNATNASRINSGGRGLDLFGRPTLTVTNLDITNAGTEGVHLANFGGTATFDDLTIQGIGGASNAVNIVQVNDTSTLTFNDLVIGGFDGGATGGGIVANVSGAGSTRIAFGGTTNTITAPGAAIDVDNTSGNAASVVLGLDNLALTRATAGFTLDVDGGATDGATVVTSLNGLTIIGNGTSGGALFDRVTFDADTGTAGIQQVTGTGTTQIGQGVGARVVGDGLSLLVPTGDLALGTVDIFNTGGTGLEVDTKTGGPTVFTLGTTGGTVDTAGGPALFLDPLTTAMTLNAVTSTNSAAALGATGAGASGNGTGITLDQVSGTFTVTGTTTITGAADDAILLTGNAGSIGFGTVAIAMDTGAGTAGIDVEGANGAITFGTTTITAVGGAANQTGIDLSGAMLNGTVAFQSAAISGPDTSTTSIGIDLTGVTGNQLVNIGSQLNPDTGPSSSITDLHRGVVIDNTAAVQFTFGDGESADDTGSSISVNGQAGAFTVDVAGGTLPASSFDFNDVVFTGNANLPAAAGAVTFVSETGGNIAANTHNLSQSLNTITVADAEALANTGQTFVFVAHTGAGTIDVGVAVNGGGADGFTLKDGQSLDGFDDGRQIAFGTIQPANVEGNLGAVGGLVTQDTVIASNSAGGATSIVATAAGAGNSTIRNTVFDGTGLGAGDAAISVSGAANAVTVNNVEITNVGAGATAVLLDNNAGGVALTDVDLVGPNAGAALGIDAGTGSTAAITVDAASDIDGTTGTVVSIGAGGRNVTIGGAIAAAGNTDNVIDIAGQSAGTIQFGAVTSSTATGDSVIEVTGQTGGTLSFGNVAITGYGNAGTDTAIELAGSGGTATFTDVDITTTNGAGFSATGAGLTVAANSGDINAAGGAAVNLTGVRALNFALTSVTGNGGGAVGNGLVLNNLGANSGFSVAGATTLDNYTGFGLSIANLAQNGQTLAFGAVNINTTVGQVDPGGDGIGIDTISATGTDIDFGAVTIGNATNGSGTGIAIEDITNAATGFDLDFGSLSLNNLLLGLVVDDFDAPGASTITVAGTTNITANQFDAIRIINSDGDITFGGRTTIINGGAAAGADGIDLGTSAGGANTGAYTFNGLDVTVNGAGAFGFRATDSGTVTINDPGGNNQITSNNGTAVFINPTVANITLQNVTSTNATGSGVDLTLAAGSNFTVNGTTAVTGSDEAGVEITNSGGSTVSLGTLTIDNDGAAADGAGLFVNQAGTGTLNLNVTTGTIASGNDEAINLFNTSTGGIALGVTLTSVSVNGAAEGINIVRTNGTMSGSLNTGAGGSITGTTTRAINVNGGTETVTIGQSVTTAGGEAVRVSNKTGGSFTLSGNINHAGGGQGVVVSNTSGGTVTTFSGTSKVINAGTANGVNLTGNTGATINFTNGGLDLDTTSGTGFGASGGGTVNVSGANNTIQTTSGSALVLDNVTMGATFASVGASALAGANGIDLQNTSGTLTVQGGTITNTAASTAIRIGAVGTNASGGNATTNIATNVNSSGATGVAADISELTGGSVTLSGNFTDDNASGGAFRVRQINNGTAATVTFSGATKQVSTANILAVQVAANTNGTVNFTNGGLDIDTTSGTGFGASGGGTVTVQGAGNTVTSTTGTAVTITDTTIGAADVTFQSVSANGAANGILLENTGTTGAFTVTGDGTTTGGVLNRNGTGGTIQNTTGDAVSLLNASNVTLRQMNIINAGDAGIESSGGGTFTLSALLIQNPAADGIRAVNLTGVNRLDNDSLITQFNGANANGLEVDNNNTNLTSFTVDDSTFSNATSAAAALFFRSRGTSNMALTVRNQSSFTGLFSTAIQSVAGDLPGSTGTLTTTIQNSAFTNAAANGTGNIFLTSSAGATHIFTISGNTLDDLTKTAITSAGVIQLNLSGVTNGATLAGTVDNNDIVDTNGRGAIFAIHDPANTSTTAANTLDVAITNNRIDNVTSSVDAISMNIQNPVAAATPGTHSLTISNNQIGQGNNGGTAGNVSPSRQVIEVVVSEGERLDALVQNNTITTTAAADLFRAAGIEIGGRSGTLNLTVTNNTFTQNNGAGDNMVIESLNAAGGTVCANISGNALAGTATNIDLDIVTAGALNVPQANAAAVSAANGGATVNASAGVSFNQPVCPTP</sequence>
<feature type="domain" description="Inverse autotransporter beta-domain" evidence="2">
    <location>
        <begin position="192"/>
        <end position="332"/>
    </location>
</feature>
<dbReference type="RefSeq" id="WP_131617066.1">
    <property type="nucleotide sequence ID" value="NZ_CP036532.1"/>
</dbReference>
<keyword evidence="4" id="KW-1185">Reference proteome</keyword>
<dbReference type="OrthoDB" id="8320584at2"/>
<feature type="region of interest" description="Disordered" evidence="1">
    <location>
        <begin position="114"/>
        <end position="151"/>
    </location>
</feature>
<feature type="region of interest" description="Disordered" evidence="1">
    <location>
        <begin position="1"/>
        <end position="24"/>
    </location>
</feature>
<evidence type="ECO:0000313" key="3">
    <source>
        <dbReference type="EMBL" id="QBK31402.1"/>
    </source>
</evidence>
<dbReference type="InterPro" id="IPR024519">
    <property type="entry name" value="IAT_beta"/>
</dbReference>
<dbReference type="GeneID" id="90768179"/>
<dbReference type="Pfam" id="PF11924">
    <property type="entry name" value="IAT_beta"/>
    <property type="match status" value="1"/>
</dbReference>
<dbReference type="Proteomes" id="UP000293719">
    <property type="component" value="Chromosome"/>
</dbReference>
<dbReference type="KEGG" id="rpod:E0E05_12795"/>
<evidence type="ECO:0000313" key="4">
    <source>
        <dbReference type="Proteomes" id="UP000293719"/>
    </source>
</evidence>
<dbReference type="EMBL" id="CP036532">
    <property type="protein sequence ID" value="QBK31402.1"/>
    <property type="molecule type" value="Genomic_DNA"/>
</dbReference>
<proteinExistence type="predicted"/>
<accession>A0A4P6V1Z9</accession>
<dbReference type="SMART" id="SM00710">
    <property type="entry name" value="PbH1"/>
    <property type="match status" value="27"/>
</dbReference>